<dbReference type="RefSeq" id="WP_076771704.1">
    <property type="nucleotide sequence ID" value="NZ_CP065628.1"/>
</dbReference>
<keyword evidence="1" id="KW-0479">Metal-binding</keyword>
<dbReference type="PANTHER" id="PTHR43600">
    <property type="entry name" value="COENZYME F420 HYDROGENASE, SUBUNIT ALPHA"/>
    <property type="match status" value="1"/>
</dbReference>
<dbReference type="EMBL" id="CP066023">
    <property type="protein sequence ID" value="QQB83727.1"/>
    <property type="molecule type" value="Genomic_DNA"/>
</dbReference>
<feature type="binding site" evidence="1">
    <location>
        <position position="68"/>
    </location>
    <ligand>
        <name>Ni(2+)</name>
        <dbReference type="ChEBI" id="CHEBI:49786"/>
    </ligand>
</feature>
<feature type="binding site" evidence="1">
    <location>
        <position position="71"/>
    </location>
    <ligand>
        <name>Ni(2+)</name>
        <dbReference type="ChEBI" id="CHEBI:49786"/>
    </ligand>
</feature>
<reference evidence="5 6" key="1">
    <citation type="submission" date="2020-12" db="EMBL/GenBank/DDBJ databases">
        <title>FDA dAtabase for Regulatory Grade micrObial Sequences (FDA-ARGOS): Supporting development and validation of Infectious Disease Dx tests.</title>
        <authorList>
            <person name="Sproer C."/>
            <person name="Gronow S."/>
            <person name="Severitt S."/>
            <person name="Schroder I."/>
            <person name="Tallon L."/>
            <person name="Sadzewicz L."/>
            <person name="Zhao X."/>
            <person name="Boylan J."/>
            <person name="Ott S."/>
            <person name="Bowen H."/>
            <person name="Vavikolanu K."/>
            <person name="Mehta A."/>
            <person name="Aluvathingal J."/>
            <person name="Nadendla S."/>
            <person name="Lowell S."/>
            <person name="Myers T."/>
            <person name="Yan Y."/>
            <person name="Sichtig H."/>
        </authorList>
    </citation>
    <scope>NUCLEOTIDE SEQUENCE [LARGE SCALE GENOMIC DNA]</scope>
    <source>
        <strain evidence="3 5">FDAARGOS_938</strain>
        <strain evidence="4 6">FDAARGOS_991</strain>
    </source>
</reference>
<keyword evidence="1" id="KW-0408">Iron</keyword>
<feature type="binding site" evidence="1">
    <location>
        <position position="407"/>
    </location>
    <ligand>
        <name>Ni(2+)</name>
        <dbReference type="ChEBI" id="CHEBI:49786"/>
    </ligand>
</feature>
<comment type="cofactor">
    <cofactor evidence="1">
        <name>Ni(2+)</name>
        <dbReference type="ChEBI" id="CHEBI:49786"/>
    </cofactor>
</comment>
<dbReference type="SUPFAM" id="SSF56762">
    <property type="entry name" value="HydB/Nqo4-like"/>
    <property type="match status" value="1"/>
</dbReference>
<dbReference type="Proteomes" id="UP000595198">
    <property type="component" value="Chromosome"/>
</dbReference>
<name>A0AB37GD68_CORAY</name>
<protein>
    <submittedName>
        <fullName evidence="3">Nickel-dependent hydrogenase large subunit</fullName>
    </submittedName>
</protein>
<evidence type="ECO:0000256" key="1">
    <source>
        <dbReference type="PIRSR" id="PIRSR601501-1"/>
    </source>
</evidence>
<dbReference type="AlphaFoldDB" id="A0AB37GD68"/>
<dbReference type="Proteomes" id="UP000594774">
    <property type="component" value="Chromosome"/>
</dbReference>
<dbReference type="GO" id="GO:0016151">
    <property type="term" value="F:nickel cation binding"/>
    <property type="evidence" value="ECO:0007669"/>
    <property type="project" value="InterPro"/>
</dbReference>
<evidence type="ECO:0000313" key="4">
    <source>
        <dbReference type="EMBL" id="QQB83727.1"/>
    </source>
</evidence>
<feature type="binding site" evidence="1">
    <location>
        <position position="71"/>
    </location>
    <ligand>
        <name>Fe cation</name>
        <dbReference type="ChEBI" id="CHEBI:24875"/>
    </ligand>
</feature>
<sequence>MSSKSVPVTQHIQLDELVDPFEARLDVYRDDNGAITQVAFDLSGLPRIDGMLVGKQALAVPDITKRLCGLCPVVHHLAGVRAVEDLYGISDIPRTAQLIRELLAAGSTLDNLATKFVAVDREGARAMKRAGKALMRAAGAPSHFPDVAVPGGVRATVDKTLVSEAETALEVLAETAVIKEVELLPTPDAPDAWTDTFDGLDVAVVDADGELAPLGNYLAVARHGTDTAAEIFPAADWPTRVRESRPGDSAPRPVFDASKQLGKHGCEGQRADFYRVGPVSRQVVVDKRGVSPRDAQRQLLADTAAWARRVLADGELLGEHVCDPNAATAIENADFEGHRSGVGVIDGPRGLLVHRYTAGADGIITDCQIMTPTAQNEPWLTRMLTEQMCGGGETAGVEKSIWAADPCLPCSSAPAGVMTFKMQEHAGAPADNMTTDSRDSADAPTVVERTK</sequence>
<dbReference type="InterPro" id="IPR029014">
    <property type="entry name" value="NiFe-Hase_large"/>
</dbReference>
<organism evidence="3 5">
    <name type="scientific">Corynebacterium amycolatum</name>
    <dbReference type="NCBI Taxonomy" id="43765"/>
    <lineage>
        <taxon>Bacteria</taxon>
        <taxon>Bacillati</taxon>
        <taxon>Actinomycetota</taxon>
        <taxon>Actinomycetes</taxon>
        <taxon>Mycobacteriales</taxon>
        <taxon>Corynebacteriaceae</taxon>
        <taxon>Corynebacterium</taxon>
    </lineage>
</organism>
<dbReference type="PANTHER" id="PTHR43600:SF4">
    <property type="entry name" value="CYTOSOLIC NIFE-HYDROGENASE, ALPHA SUBUNIT"/>
    <property type="match status" value="1"/>
</dbReference>
<feature type="region of interest" description="Disordered" evidence="2">
    <location>
        <begin position="427"/>
        <end position="451"/>
    </location>
</feature>
<dbReference type="EMBL" id="CP065628">
    <property type="protein sequence ID" value="QPR31849.1"/>
    <property type="molecule type" value="Genomic_DNA"/>
</dbReference>
<keyword evidence="1" id="KW-0533">Nickel</keyword>
<dbReference type="Pfam" id="PF00374">
    <property type="entry name" value="NiFeSe_Hases"/>
    <property type="match status" value="1"/>
</dbReference>
<evidence type="ECO:0000313" key="3">
    <source>
        <dbReference type="EMBL" id="QPR31849.1"/>
    </source>
</evidence>
<keyword evidence="6" id="KW-1185">Reference proteome</keyword>
<feature type="binding site" evidence="1">
    <location>
        <position position="410"/>
    </location>
    <ligand>
        <name>Fe cation</name>
        <dbReference type="ChEBI" id="CHEBI:24875"/>
    </ligand>
</feature>
<keyword evidence="1" id="KW-0460">Magnesium</keyword>
<feature type="binding site" evidence="1">
    <location>
        <position position="369"/>
    </location>
    <ligand>
        <name>Mg(2+)</name>
        <dbReference type="ChEBI" id="CHEBI:18420"/>
    </ligand>
</feature>
<evidence type="ECO:0000313" key="6">
    <source>
        <dbReference type="Proteomes" id="UP000595198"/>
    </source>
</evidence>
<accession>A0AB37GD68</accession>
<proteinExistence type="predicted"/>
<dbReference type="Gene3D" id="1.10.645.10">
    <property type="entry name" value="Cytochrome-c3 Hydrogenase, chain B"/>
    <property type="match status" value="1"/>
</dbReference>
<gene>
    <name evidence="3" type="ORF">I6G95_05395</name>
    <name evidence="4" type="ORF">I6H48_05965</name>
</gene>
<dbReference type="InterPro" id="IPR001501">
    <property type="entry name" value="Ni-dep_hyd_lsu"/>
</dbReference>
<evidence type="ECO:0000256" key="2">
    <source>
        <dbReference type="SAM" id="MobiDB-lite"/>
    </source>
</evidence>
<evidence type="ECO:0000313" key="5">
    <source>
        <dbReference type="Proteomes" id="UP000594774"/>
    </source>
</evidence>
<comment type="cofactor">
    <cofactor evidence="1">
        <name>Fe cation</name>
        <dbReference type="ChEBI" id="CHEBI:24875"/>
    </cofactor>
</comment>